<sequence>MNAEQIQEYVNNAIRKAMQQVTIAAGPDVQMDAAPESDSKDGPPPKNQELDEIPYELVNAAYELTNPEVRRLHGTIPNYQHPRFKPIETRERMLSDLRNHNLKASRFTNFVTTQIERGFKASNACLHAMLGAMDGDNQETIIEKTSLALTLNIATWRQVQDDWTTIMGELAGLEPHELRELLPQQNNKQLTAFATFAERWAEKQKECKDRPNRNGRGQWQGRSTHQGNNNNNNYRGNYQSRGNYNGYRGRGRRSHHSSWRSNNQQPNNHSNKNPPAGQQ</sequence>
<feature type="region of interest" description="Disordered" evidence="1">
    <location>
        <begin position="31"/>
        <end position="50"/>
    </location>
</feature>
<reference evidence="2" key="1">
    <citation type="submission" date="2022-07" db="EMBL/GenBank/DDBJ databases">
        <title>Phylogenomic reconstructions and comparative analyses of Kickxellomycotina fungi.</title>
        <authorList>
            <person name="Reynolds N.K."/>
            <person name="Stajich J.E."/>
            <person name="Barry K."/>
            <person name="Grigoriev I.V."/>
            <person name="Crous P."/>
            <person name="Smith M.E."/>
        </authorList>
    </citation>
    <scope>NUCLEOTIDE SEQUENCE</scope>
    <source>
        <strain evidence="2">NBRC 105413</strain>
    </source>
</reference>
<dbReference type="EMBL" id="JANBOH010000612">
    <property type="protein sequence ID" value="KAJ1641818.1"/>
    <property type="molecule type" value="Genomic_DNA"/>
</dbReference>
<evidence type="ECO:0000256" key="1">
    <source>
        <dbReference type="SAM" id="MobiDB-lite"/>
    </source>
</evidence>
<keyword evidence="3" id="KW-1185">Reference proteome</keyword>
<dbReference type="AlphaFoldDB" id="A0A9W7XEI1"/>
<gene>
    <name evidence="2" type="ORF">LPJ64_006263</name>
</gene>
<proteinExistence type="predicted"/>
<feature type="compositionally biased region" description="Basic and acidic residues" evidence="1">
    <location>
        <begin position="203"/>
        <end position="212"/>
    </location>
</feature>
<accession>A0A9W7XEI1</accession>
<evidence type="ECO:0000313" key="3">
    <source>
        <dbReference type="Proteomes" id="UP001145021"/>
    </source>
</evidence>
<comment type="caution">
    <text evidence="2">The sequence shown here is derived from an EMBL/GenBank/DDBJ whole genome shotgun (WGS) entry which is preliminary data.</text>
</comment>
<protein>
    <submittedName>
        <fullName evidence="2">Uncharacterized protein</fullName>
    </submittedName>
</protein>
<feature type="compositionally biased region" description="Low complexity" evidence="1">
    <location>
        <begin position="259"/>
        <end position="279"/>
    </location>
</feature>
<feature type="region of interest" description="Disordered" evidence="1">
    <location>
        <begin position="203"/>
        <end position="279"/>
    </location>
</feature>
<organism evidence="2 3">
    <name type="scientific">Coemansia asiatica</name>
    <dbReference type="NCBI Taxonomy" id="1052880"/>
    <lineage>
        <taxon>Eukaryota</taxon>
        <taxon>Fungi</taxon>
        <taxon>Fungi incertae sedis</taxon>
        <taxon>Zoopagomycota</taxon>
        <taxon>Kickxellomycotina</taxon>
        <taxon>Kickxellomycetes</taxon>
        <taxon>Kickxellales</taxon>
        <taxon>Kickxellaceae</taxon>
        <taxon>Coemansia</taxon>
    </lineage>
</organism>
<feature type="compositionally biased region" description="Low complexity" evidence="1">
    <location>
        <begin position="221"/>
        <end position="247"/>
    </location>
</feature>
<dbReference type="Proteomes" id="UP001145021">
    <property type="component" value="Unassembled WGS sequence"/>
</dbReference>
<evidence type="ECO:0000313" key="2">
    <source>
        <dbReference type="EMBL" id="KAJ1641818.1"/>
    </source>
</evidence>
<feature type="compositionally biased region" description="Basic residues" evidence="1">
    <location>
        <begin position="249"/>
        <end position="258"/>
    </location>
</feature>
<name>A0A9W7XEI1_9FUNG</name>